<evidence type="ECO:0000313" key="12">
    <source>
        <dbReference type="Proteomes" id="UP000075885"/>
    </source>
</evidence>
<evidence type="ECO:0000256" key="7">
    <source>
        <dbReference type="PIRSR" id="PIRSR038001-1"/>
    </source>
</evidence>
<keyword evidence="4" id="KW-0378">Hydrolase</keyword>
<dbReference type="GO" id="GO:0004197">
    <property type="term" value="F:cysteine-type endopeptidase activity"/>
    <property type="evidence" value="ECO:0007669"/>
    <property type="project" value="InterPro"/>
</dbReference>
<evidence type="ECO:0000259" key="9">
    <source>
        <dbReference type="PROSITE" id="PS50207"/>
    </source>
</evidence>
<sequence>MNFKDRVVINQNLEHLVNNTNYNVLRNECIHRNMLSQTMVSRIESIAPDEITRHKKLFEKITKRGPKAFDTLLNICQQHFAKAYMILKPYSNEGQMHSTHNSQRVRSVSCNVAPKVYSFRAPGDVEDGKMGKNLASNVLVEESKCVLQVYPDTLPVTFSVRLCTGPAETHPKVPAYPMKSRNRGVVLIINIITFDNNSHTIRNGADIDGRNLISVFQQLGFVVFYYQDITNHEYLDLVHQLKESEHLSCDCFVFYILSHGDHRKGSDFIFLRDNSILRVENILTEFNTVNCKRLVRKPKLFFISICRGLQSDQGAIRSAMDTEHDGMMDPNKPLLSNIATYCDMLVCYATVPGFAAHRDTNTGSWFVESMCKIWSEHAHDTDVETLMKLVGEHAASYRTETAALQTICTEQRGFFKQLYLNPGYYELPTEI</sequence>
<dbReference type="AlphaFoldDB" id="A0A182P5Z6"/>
<dbReference type="InterPro" id="IPR016129">
    <property type="entry name" value="Caspase_his_AS"/>
</dbReference>
<dbReference type="InterPro" id="IPR002398">
    <property type="entry name" value="Pept_C14"/>
</dbReference>
<evidence type="ECO:0000256" key="1">
    <source>
        <dbReference type="ARBA" id="ARBA00010134"/>
    </source>
</evidence>
<evidence type="ECO:0000256" key="8">
    <source>
        <dbReference type="RuleBase" id="RU003971"/>
    </source>
</evidence>
<evidence type="ECO:0000259" key="10">
    <source>
        <dbReference type="PROSITE" id="PS50208"/>
    </source>
</evidence>
<dbReference type="Gene3D" id="3.40.50.1460">
    <property type="match status" value="1"/>
</dbReference>
<dbReference type="GO" id="GO:0006915">
    <property type="term" value="P:apoptotic process"/>
    <property type="evidence" value="ECO:0007669"/>
    <property type="project" value="UniProtKB-KW"/>
</dbReference>
<evidence type="ECO:0000256" key="6">
    <source>
        <dbReference type="ARBA" id="ARBA00023145"/>
    </source>
</evidence>
<dbReference type="InterPro" id="IPR029030">
    <property type="entry name" value="Caspase-like_dom_sf"/>
</dbReference>
<evidence type="ECO:0000256" key="5">
    <source>
        <dbReference type="ARBA" id="ARBA00022807"/>
    </source>
</evidence>
<dbReference type="Proteomes" id="UP000075885">
    <property type="component" value="Unassembled WGS sequence"/>
</dbReference>
<dbReference type="InterPro" id="IPR011029">
    <property type="entry name" value="DEATH-like_dom_sf"/>
</dbReference>
<feature type="active site" evidence="7">
    <location>
        <position position="259"/>
    </location>
</feature>
<dbReference type="PANTHER" id="PTHR47901:SF8">
    <property type="entry name" value="CASPASE-3"/>
    <property type="match status" value="1"/>
</dbReference>
<dbReference type="InterPro" id="IPR001309">
    <property type="entry name" value="Pept_C14_p20"/>
</dbReference>
<name>A0A182P5Z6_9DIPT</name>
<dbReference type="EnsemblMetazoa" id="AEPI002337-RA">
    <property type="protein sequence ID" value="AEPI002337-PA"/>
    <property type="gene ID" value="AEPI002337"/>
</dbReference>
<dbReference type="PROSITE" id="PS01121">
    <property type="entry name" value="CASPASE_HIS"/>
    <property type="match status" value="1"/>
</dbReference>
<reference evidence="12" key="1">
    <citation type="submission" date="2013-03" db="EMBL/GenBank/DDBJ databases">
        <title>The Genome Sequence of Anopheles epiroticus epiroticus2.</title>
        <authorList>
            <consortium name="The Broad Institute Genomics Platform"/>
            <person name="Neafsey D.E."/>
            <person name="Howell P."/>
            <person name="Walker B."/>
            <person name="Young S.K."/>
            <person name="Zeng Q."/>
            <person name="Gargeya S."/>
            <person name="Fitzgerald M."/>
            <person name="Haas B."/>
            <person name="Abouelleil A."/>
            <person name="Allen A.W."/>
            <person name="Alvarado L."/>
            <person name="Arachchi H.M."/>
            <person name="Berlin A.M."/>
            <person name="Chapman S.B."/>
            <person name="Gainer-Dewar J."/>
            <person name="Goldberg J."/>
            <person name="Griggs A."/>
            <person name="Gujja S."/>
            <person name="Hansen M."/>
            <person name="Howarth C."/>
            <person name="Imamovic A."/>
            <person name="Ireland A."/>
            <person name="Larimer J."/>
            <person name="McCowan C."/>
            <person name="Murphy C."/>
            <person name="Pearson M."/>
            <person name="Poon T.W."/>
            <person name="Priest M."/>
            <person name="Roberts A."/>
            <person name="Saif S."/>
            <person name="Shea T."/>
            <person name="Sisk P."/>
            <person name="Sykes S."/>
            <person name="Wortman J."/>
            <person name="Nusbaum C."/>
            <person name="Birren B."/>
        </authorList>
    </citation>
    <scope>NUCLEOTIDE SEQUENCE [LARGE SCALE GENOMIC DNA]</scope>
    <source>
        <strain evidence="12">Epiroticus2</strain>
    </source>
</reference>
<dbReference type="InterPro" id="IPR002138">
    <property type="entry name" value="Pept_C14_p10"/>
</dbReference>
<dbReference type="Gene3D" id="1.10.533.10">
    <property type="entry name" value="Death Domain, Fas"/>
    <property type="match status" value="1"/>
</dbReference>
<evidence type="ECO:0000313" key="11">
    <source>
        <dbReference type="EnsemblMetazoa" id="AEPI002337-PA"/>
    </source>
</evidence>
<dbReference type="PROSITE" id="PS50207">
    <property type="entry name" value="CASPASE_P10"/>
    <property type="match status" value="1"/>
</dbReference>
<feature type="domain" description="Caspase family p20" evidence="10">
    <location>
        <begin position="182"/>
        <end position="310"/>
    </location>
</feature>
<dbReference type="SMART" id="SM00115">
    <property type="entry name" value="CASc"/>
    <property type="match status" value="1"/>
</dbReference>
<dbReference type="PIRSF" id="PIRSF038001">
    <property type="entry name" value="Caspase_ICE"/>
    <property type="match status" value="1"/>
</dbReference>
<feature type="domain" description="Caspase family p10" evidence="9">
    <location>
        <begin position="343"/>
        <end position="422"/>
    </location>
</feature>
<comment type="similarity">
    <text evidence="1 8">Belongs to the peptidase C14A family.</text>
</comment>
<dbReference type="GO" id="GO:0006508">
    <property type="term" value="P:proteolysis"/>
    <property type="evidence" value="ECO:0007669"/>
    <property type="project" value="UniProtKB-KW"/>
</dbReference>
<dbReference type="PRINTS" id="PR00376">
    <property type="entry name" value="IL1BCENZYME"/>
</dbReference>
<dbReference type="Pfam" id="PF00656">
    <property type="entry name" value="Peptidase_C14"/>
    <property type="match status" value="1"/>
</dbReference>
<keyword evidence="12" id="KW-1185">Reference proteome</keyword>
<keyword evidence="6" id="KW-0865">Zymogen</keyword>
<dbReference type="PANTHER" id="PTHR47901">
    <property type="entry name" value="CASPASE RECRUITMENT DOMAIN-CONTAINING PROTEIN 18"/>
    <property type="match status" value="1"/>
</dbReference>
<reference evidence="11" key="2">
    <citation type="submission" date="2020-05" db="UniProtKB">
        <authorList>
            <consortium name="EnsemblMetazoa"/>
        </authorList>
    </citation>
    <scope>IDENTIFICATION</scope>
    <source>
        <strain evidence="11">Epiroticus2</strain>
    </source>
</reference>
<dbReference type="InterPro" id="IPR011600">
    <property type="entry name" value="Pept_C14_caspase"/>
</dbReference>
<feature type="active site" evidence="7">
    <location>
        <position position="306"/>
    </location>
</feature>
<dbReference type="InterPro" id="IPR015917">
    <property type="entry name" value="Pept_C14A"/>
</dbReference>
<keyword evidence="2" id="KW-0645">Protease</keyword>
<evidence type="ECO:0000256" key="3">
    <source>
        <dbReference type="ARBA" id="ARBA00022703"/>
    </source>
</evidence>
<keyword evidence="5" id="KW-0788">Thiol protease</keyword>
<dbReference type="STRING" id="199890.A0A182P5Z6"/>
<dbReference type="PROSITE" id="PS50208">
    <property type="entry name" value="CASPASE_P20"/>
    <property type="match status" value="1"/>
</dbReference>
<evidence type="ECO:0000256" key="4">
    <source>
        <dbReference type="ARBA" id="ARBA00022801"/>
    </source>
</evidence>
<organism evidence="11 12">
    <name type="scientific">Anopheles epiroticus</name>
    <dbReference type="NCBI Taxonomy" id="199890"/>
    <lineage>
        <taxon>Eukaryota</taxon>
        <taxon>Metazoa</taxon>
        <taxon>Ecdysozoa</taxon>
        <taxon>Arthropoda</taxon>
        <taxon>Hexapoda</taxon>
        <taxon>Insecta</taxon>
        <taxon>Pterygota</taxon>
        <taxon>Neoptera</taxon>
        <taxon>Endopterygota</taxon>
        <taxon>Diptera</taxon>
        <taxon>Nematocera</taxon>
        <taxon>Culicoidea</taxon>
        <taxon>Culicidae</taxon>
        <taxon>Anophelinae</taxon>
        <taxon>Anopheles</taxon>
    </lineage>
</organism>
<dbReference type="CDD" id="cd01671">
    <property type="entry name" value="CARD"/>
    <property type="match status" value="1"/>
</dbReference>
<dbReference type="SUPFAM" id="SSF52129">
    <property type="entry name" value="Caspase-like"/>
    <property type="match status" value="1"/>
</dbReference>
<dbReference type="VEuPathDB" id="VectorBase:AEPI002337"/>
<accession>A0A182P5Z6</accession>
<proteinExistence type="inferred from homology"/>
<protein>
    <submittedName>
        <fullName evidence="11">Caspase</fullName>
    </submittedName>
</protein>
<keyword evidence="3" id="KW-0053">Apoptosis</keyword>
<dbReference type="SUPFAM" id="SSF47986">
    <property type="entry name" value="DEATH domain"/>
    <property type="match status" value="1"/>
</dbReference>
<evidence type="ECO:0000256" key="2">
    <source>
        <dbReference type="ARBA" id="ARBA00022670"/>
    </source>
</evidence>